<sequence length="153" mass="17680">MSFSLRNMSKNLRIISTLLEDSTSMSTIWRAMVPFTTFPEGMKTTVFGKEQKKDGNRFFILKALLPSNSESNMTTMSFWRSRSSFSRPIWLESCHREKTHNIHFDFVIDEKAQLKLHLESEEVIHGADDDVDGGRAARLRPQVVLEICRIEIV</sequence>
<dbReference type="EMBL" id="SRLO01000594">
    <property type="protein sequence ID" value="TNN51111.1"/>
    <property type="molecule type" value="Genomic_DNA"/>
</dbReference>
<name>A0A4Z2GD18_9TELE</name>
<keyword evidence="2" id="KW-1185">Reference proteome</keyword>
<dbReference type="AlphaFoldDB" id="A0A4Z2GD18"/>
<comment type="caution">
    <text evidence="1">The sequence shown here is derived from an EMBL/GenBank/DDBJ whole genome shotgun (WGS) entry which is preliminary data.</text>
</comment>
<organism evidence="1 2">
    <name type="scientific">Liparis tanakae</name>
    <name type="common">Tanaka's snailfish</name>
    <dbReference type="NCBI Taxonomy" id="230148"/>
    <lineage>
        <taxon>Eukaryota</taxon>
        <taxon>Metazoa</taxon>
        <taxon>Chordata</taxon>
        <taxon>Craniata</taxon>
        <taxon>Vertebrata</taxon>
        <taxon>Euteleostomi</taxon>
        <taxon>Actinopterygii</taxon>
        <taxon>Neopterygii</taxon>
        <taxon>Teleostei</taxon>
        <taxon>Neoteleostei</taxon>
        <taxon>Acanthomorphata</taxon>
        <taxon>Eupercaria</taxon>
        <taxon>Perciformes</taxon>
        <taxon>Cottioidei</taxon>
        <taxon>Cottales</taxon>
        <taxon>Liparidae</taxon>
        <taxon>Liparis</taxon>
    </lineage>
</organism>
<accession>A0A4Z2GD18</accession>
<evidence type="ECO:0000313" key="1">
    <source>
        <dbReference type="EMBL" id="TNN51111.1"/>
    </source>
</evidence>
<dbReference type="Proteomes" id="UP000314294">
    <property type="component" value="Unassembled WGS sequence"/>
</dbReference>
<evidence type="ECO:0000313" key="2">
    <source>
        <dbReference type="Proteomes" id="UP000314294"/>
    </source>
</evidence>
<protein>
    <submittedName>
        <fullName evidence="1">Uncharacterized protein</fullName>
    </submittedName>
</protein>
<reference evidence="1 2" key="1">
    <citation type="submission" date="2019-03" db="EMBL/GenBank/DDBJ databases">
        <title>First draft genome of Liparis tanakae, snailfish: a comprehensive survey of snailfish specific genes.</title>
        <authorList>
            <person name="Kim W."/>
            <person name="Song I."/>
            <person name="Jeong J.-H."/>
            <person name="Kim D."/>
            <person name="Kim S."/>
            <person name="Ryu S."/>
            <person name="Song J.Y."/>
            <person name="Lee S.K."/>
        </authorList>
    </citation>
    <scope>NUCLEOTIDE SEQUENCE [LARGE SCALE GENOMIC DNA]</scope>
    <source>
        <tissue evidence="1">Muscle</tissue>
    </source>
</reference>
<proteinExistence type="predicted"/>
<gene>
    <name evidence="1" type="ORF">EYF80_038688</name>
</gene>